<gene>
    <name evidence="1" type="ORF">PMF13cell1_03112</name>
</gene>
<dbReference type="KEGG" id="bpro:PMF13cell1_03112"/>
<sequence length="45" mass="5409">MTNHEEPKYSSEYDEKKFIENCDKYKDIVLENIIKKAKEMGLLKD</sequence>
<proteinExistence type="predicted"/>
<accession>A0A4P6LZ76</accession>
<name>A0A4P6LZ76_9FIRM</name>
<dbReference type="RefSeq" id="WP_018595980.1">
    <property type="nucleotide sequence ID" value="NZ_AP031416.1"/>
</dbReference>
<dbReference type="EMBL" id="CP035945">
    <property type="protein sequence ID" value="QBE97549.1"/>
    <property type="molecule type" value="Genomic_DNA"/>
</dbReference>
<evidence type="ECO:0000313" key="1">
    <source>
        <dbReference type="EMBL" id="QBE97549.1"/>
    </source>
</evidence>
<organism evidence="1 2">
    <name type="scientific">Blautia producta</name>
    <dbReference type="NCBI Taxonomy" id="33035"/>
    <lineage>
        <taxon>Bacteria</taxon>
        <taxon>Bacillati</taxon>
        <taxon>Bacillota</taxon>
        <taxon>Clostridia</taxon>
        <taxon>Lachnospirales</taxon>
        <taxon>Lachnospiraceae</taxon>
        <taxon>Blautia</taxon>
    </lineage>
</organism>
<dbReference type="Proteomes" id="UP000289794">
    <property type="component" value="Chromosome"/>
</dbReference>
<dbReference type="GeneID" id="75051843"/>
<evidence type="ECO:0000313" key="2">
    <source>
        <dbReference type="Proteomes" id="UP000289794"/>
    </source>
</evidence>
<reference evidence="1 2" key="1">
    <citation type="submission" date="2019-01" db="EMBL/GenBank/DDBJ databases">
        <title>PMF-metabolizing Aryl O-demethylase.</title>
        <authorList>
            <person name="Kim M."/>
        </authorList>
    </citation>
    <scope>NUCLEOTIDE SEQUENCE [LARGE SCALE GENOMIC DNA]</scope>
    <source>
        <strain evidence="1 2">PMF1</strain>
    </source>
</reference>
<dbReference type="AlphaFoldDB" id="A0A4P6LZ76"/>
<protein>
    <submittedName>
        <fullName evidence="1">Uncharacterized protein</fullName>
    </submittedName>
</protein>